<reference evidence="1" key="1">
    <citation type="submission" date="2008-02" db="EMBL/GenBank/DDBJ databases">
        <title>Complete sequence of Psuedomonas putida W619.</title>
        <authorList>
            <consortium name="US DOE Joint Genome Institute"/>
            <person name="Copeland A."/>
            <person name="Lucas S."/>
            <person name="Lapidus A."/>
            <person name="Barry K."/>
            <person name="Detter J.C."/>
            <person name="Glavina del Rio T."/>
            <person name="Dalin E."/>
            <person name="Tice H."/>
            <person name="Pitluck S."/>
            <person name="Chain P."/>
            <person name="Malfatti S."/>
            <person name="Shin M."/>
            <person name="Vergez L."/>
            <person name="Schmutz J."/>
            <person name="Larimer F."/>
            <person name="Land M."/>
            <person name="Hauser L."/>
            <person name="Kyrpides N."/>
            <person name="Kim E."/>
            <person name="Taghavi S."/>
            <person name="Vangronsveld D."/>
            <person name="van der Lelie D."/>
            <person name="Richardson P."/>
        </authorList>
    </citation>
    <scope>NUCLEOTIDE SEQUENCE</scope>
    <source>
        <strain evidence="1">W619</strain>
    </source>
</reference>
<protein>
    <submittedName>
        <fullName evidence="1">Uncharacterized protein</fullName>
    </submittedName>
</protein>
<accession>B1J5E6</accession>
<proteinExistence type="predicted"/>
<sequence>MMPVGFQAFKEDGTLLFDIDRISYGLLKSGYLNLVDRWGRYFIRSANLPPNEEGSYSYLQLLDPICGITITDAVSPIVFLVGDGKPCGESVSGNVRTLFFQGCTPNTKAFVFDLMRDVGERSGMECYDATGRISFTTGMPPLNIIATVNPPAISAPIAGNTDQRWTPYVGGANEASGREWSTGDFAQVKGAAYVPVVAGELAACLTFSRSAGVIHGRDFSGSTQLGASEGCGGSSGGVRFFFSPAVATTSTIFSNNSTIWFDIPTDRQPQALVIRATDYPFPFR</sequence>
<evidence type="ECO:0000313" key="1">
    <source>
        <dbReference type="EMBL" id="ACA71859.1"/>
    </source>
</evidence>
<dbReference type="HOGENOM" id="CLU_966001_0_0_6"/>
<name>B1J5E6_PSEPW</name>
<dbReference type="KEGG" id="ppw:PputW619_1354"/>
<dbReference type="AlphaFoldDB" id="B1J5E6"/>
<gene>
    <name evidence="1" type="ordered locus">PputW619_1354</name>
</gene>
<organism evidence="1">
    <name type="scientific">Pseudomonas putida (strain W619)</name>
    <dbReference type="NCBI Taxonomy" id="390235"/>
    <lineage>
        <taxon>Bacteria</taxon>
        <taxon>Pseudomonadati</taxon>
        <taxon>Pseudomonadota</taxon>
        <taxon>Gammaproteobacteria</taxon>
        <taxon>Pseudomonadales</taxon>
        <taxon>Pseudomonadaceae</taxon>
        <taxon>Pseudomonas</taxon>
    </lineage>
</organism>
<dbReference type="STRING" id="390235.PputW619_1354"/>
<dbReference type="EMBL" id="CP000949">
    <property type="protein sequence ID" value="ACA71859.1"/>
    <property type="molecule type" value="Genomic_DNA"/>
</dbReference>